<reference evidence="10 11" key="1">
    <citation type="submission" date="2021-05" db="EMBL/GenBank/DDBJ databases">
        <title>A Polyphasic approach of four new species of the genus Ohtaekwangia: Ohtaekwangia histidinii sp. nov., Ohtaekwangia cretensis sp. nov., Ohtaekwangia indiensis sp. nov., Ohtaekwangia reichenbachii sp. nov. from diverse environment.</title>
        <authorList>
            <person name="Octaviana S."/>
        </authorList>
    </citation>
    <scope>NUCLEOTIDE SEQUENCE [LARGE SCALE GENOMIC DNA]</scope>
    <source>
        <strain evidence="10 11">PWU4</strain>
    </source>
</reference>
<dbReference type="Proteomes" id="UP001319200">
    <property type="component" value="Unassembled WGS sequence"/>
</dbReference>
<evidence type="ECO:0008006" key="12">
    <source>
        <dbReference type="Google" id="ProtNLM"/>
    </source>
</evidence>
<dbReference type="GO" id="GO:0005737">
    <property type="term" value="C:cytoplasm"/>
    <property type="evidence" value="ECO:0007669"/>
    <property type="project" value="UniProtKB-SubCell"/>
</dbReference>
<keyword evidence="8" id="KW-0472">Membrane</keyword>
<dbReference type="Gene3D" id="1.25.40.10">
    <property type="entry name" value="Tetratricopeptide repeat domain"/>
    <property type="match status" value="3"/>
</dbReference>
<dbReference type="PANTHER" id="PTHR46630">
    <property type="entry name" value="TETRATRICOPEPTIDE REPEAT PROTEIN 29"/>
    <property type="match status" value="1"/>
</dbReference>
<dbReference type="RefSeq" id="WP_254163886.1">
    <property type="nucleotide sequence ID" value="NZ_JAHESF010000012.1"/>
</dbReference>
<evidence type="ECO:0000256" key="6">
    <source>
        <dbReference type="PROSITE-ProRule" id="PRU00339"/>
    </source>
</evidence>
<dbReference type="InterPro" id="IPR019734">
    <property type="entry name" value="TPR_rpt"/>
</dbReference>
<feature type="transmembrane region" description="Helical" evidence="8">
    <location>
        <begin position="542"/>
        <end position="559"/>
    </location>
</feature>
<evidence type="ECO:0000256" key="1">
    <source>
        <dbReference type="ARBA" id="ARBA00004496"/>
    </source>
</evidence>
<protein>
    <recommendedName>
        <fullName evidence="12">Tetratricopeptide repeat protein</fullName>
    </recommendedName>
</protein>
<evidence type="ECO:0000256" key="7">
    <source>
        <dbReference type="SAM" id="Coils"/>
    </source>
</evidence>
<evidence type="ECO:0000256" key="3">
    <source>
        <dbReference type="ARBA" id="ARBA00022737"/>
    </source>
</evidence>
<evidence type="ECO:0000256" key="8">
    <source>
        <dbReference type="SAM" id="Phobius"/>
    </source>
</evidence>
<dbReference type="SUPFAM" id="SSF48452">
    <property type="entry name" value="TPR-like"/>
    <property type="match status" value="2"/>
</dbReference>
<accession>A0AAP2DKH4</accession>
<keyword evidence="7" id="KW-0175">Coiled coil</keyword>
<evidence type="ECO:0000256" key="5">
    <source>
        <dbReference type="ARBA" id="ARBA00038253"/>
    </source>
</evidence>
<proteinExistence type="inferred from homology"/>
<keyword evidence="3" id="KW-0677">Repeat</keyword>
<dbReference type="SMART" id="SM00028">
    <property type="entry name" value="TPR"/>
    <property type="match status" value="5"/>
</dbReference>
<sequence length="599" mass="69640">MKKSVLTTAIVFVFFLAQSQDFSQSQNAPLTDSLKRNLEQAQTPLQKIFWLGELSGFYMNINTPLSDQYGSQQLEIAEQSRDRILMLKALLSNADRYFYSNGRQEYIEKAIQFGQRALDLAKSSHVDDYTAWAYLYLAKGARANGENDKALNYNTLAVSMASVLDNDSLKVMAFNSLGDTYLNREEKLLAFRNYLQGMNLAESLNNYSLMTNSCYNMSDFYAELGDYEKSKDYLFKVKDLTTRFNKPYDRLNAYQYLGYIYSRNKQYDLATRYYETVVTLSDSLKLNVYKLNAYFGILNQYLVINEGKKAFDYLREKPELKQFLLQADFDYFLHQFYASAHASTGNYDSALYYYRKAEKGFEAKVNKANVSWFYSQFAQFFKKKGDHQKALEYWLKAKKIAEETKNIENLKDIHANLDSTYQALGDYRNAYAQKARYHHYKDSLEKMSTEKDLLLLEVDNENKRKEKELLQAEEARRERHNIQYMGITAGIAGVFIVLVMLGAFSVSKSTIRILGFFAFIFLFEFIILLADNQIHHWTHGEPWKILAIKIGLISILLPLHHYTEERVIHYLTSRKLLTMNAKGLLQKWTQKGEAAPVDH</sequence>
<evidence type="ECO:0000313" key="11">
    <source>
        <dbReference type="Proteomes" id="UP001319200"/>
    </source>
</evidence>
<keyword evidence="8" id="KW-0812">Transmembrane</keyword>
<keyword evidence="8" id="KW-1133">Transmembrane helix</keyword>
<gene>
    <name evidence="10" type="ORF">KK083_14070</name>
</gene>
<dbReference type="EMBL" id="JAHESF010000012">
    <property type="protein sequence ID" value="MBT1698015.1"/>
    <property type="molecule type" value="Genomic_DNA"/>
</dbReference>
<dbReference type="PANTHER" id="PTHR46630:SF1">
    <property type="entry name" value="TETRATRICOPEPTIDE REPEAT PROTEIN 29"/>
    <property type="match status" value="1"/>
</dbReference>
<keyword evidence="11" id="KW-1185">Reference proteome</keyword>
<feature type="transmembrane region" description="Helical" evidence="8">
    <location>
        <begin position="511"/>
        <end position="530"/>
    </location>
</feature>
<comment type="caution">
    <text evidence="10">The sequence shown here is derived from an EMBL/GenBank/DDBJ whole genome shotgun (WGS) entry which is preliminary data.</text>
</comment>
<feature type="signal peptide" evidence="9">
    <location>
        <begin position="1"/>
        <end position="19"/>
    </location>
</feature>
<dbReference type="PROSITE" id="PS50005">
    <property type="entry name" value="TPR"/>
    <property type="match status" value="1"/>
</dbReference>
<organism evidence="10 11">
    <name type="scientific">Chryseosolibacter histidini</name>
    <dbReference type="NCBI Taxonomy" id="2782349"/>
    <lineage>
        <taxon>Bacteria</taxon>
        <taxon>Pseudomonadati</taxon>
        <taxon>Bacteroidota</taxon>
        <taxon>Cytophagia</taxon>
        <taxon>Cytophagales</taxon>
        <taxon>Chryseotaleaceae</taxon>
        <taxon>Chryseosolibacter</taxon>
    </lineage>
</organism>
<dbReference type="InterPro" id="IPR011990">
    <property type="entry name" value="TPR-like_helical_dom_sf"/>
</dbReference>
<name>A0AAP2DKH4_9BACT</name>
<dbReference type="InterPro" id="IPR051476">
    <property type="entry name" value="Bac_ResReg_Asp_Phosphatase"/>
</dbReference>
<feature type="chain" id="PRO_5042968754" description="Tetratricopeptide repeat protein" evidence="9">
    <location>
        <begin position="20"/>
        <end position="599"/>
    </location>
</feature>
<evidence type="ECO:0000256" key="4">
    <source>
        <dbReference type="ARBA" id="ARBA00022803"/>
    </source>
</evidence>
<dbReference type="Pfam" id="PF13181">
    <property type="entry name" value="TPR_8"/>
    <property type="match status" value="2"/>
</dbReference>
<comment type="subcellular location">
    <subcellularLocation>
        <location evidence="1">Cytoplasm</location>
    </subcellularLocation>
</comment>
<evidence type="ECO:0000256" key="2">
    <source>
        <dbReference type="ARBA" id="ARBA00022490"/>
    </source>
</evidence>
<feature type="coiled-coil region" evidence="7">
    <location>
        <begin position="444"/>
        <end position="483"/>
    </location>
</feature>
<dbReference type="AlphaFoldDB" id="A0AAP2DKH4"/>
<keyword evidence="9" id="KW-0732">Signal</keyword>
<keyword evidence="2" id="KW-0963">Cytoplasm</keyword>
<evidence type="ECO:0000256" key="9">
    <source>
        <dbReference type="SAM" id="SignalP"/>
    </source>
</evidence>
<feature type="transmembrane region" description="Helical" evidence="8">
    <location>
        <begin position="484"/>
        <end position="504"/>
    </location>
</feature>
<comment type="similarity">
    <text evidence="5">Belongs to the Rap family.</text>
</comment>
<keyword evidence="4 6" id="KW-0802">TPR repeat</keyword>
<feature type="repeat" description="TPR" evidence="6">
    <location>
        <begin position="251"/>
        <end position="284"/>
    </location>
</feature>
<evidence type="ECO:0000313" key="10">
    <source>
        <dbReference type="EMBL" id="MBT1698015.1"/>
    </source>
</evidence>